<proteinExistence type="predicted"/>
<protein>
    <submittedName>
        <fullName evidence="2">Uncharacterized protein</fullName>
    </submittedName>
</protein>
<reference evidence="2" key="1">
    <citation type="journal article" date="2015" name="Nature">
        <title>Complex archaea that bridge the gap between prokaryotes and eukaryotes.</title>
        <authorList>
            <person name="Spang A."/>
            <person name="Saw J.H."/>
            <person name="Jorgensen S.L."/>
            <person name="Zaremba-Niedzwiedzka K."/>
            <person name="Martijn J."/>
            <person name="Lind A.E."/>
            <person name="van Eijk R."/>
            <person name="Schleper C."/>
            <person name="Guy L."/>
            <person name="Ettema T.J."/>
        </authorList>
    </citation>
    <scope>NUCLEOTIDE SEQUENCE</scope>
</reference>
<gene>
    <name evidence="2" type="ORF">LCGC14_1138930</name>
</gene>
<feature type="non-terminal residue" evidence="2">
    <location>
        <position position="1"/>
    </location>
</feature>
<dbReference type="EMBL" id="LAZR01005390">
    <property type="protein sequence ID" value="KKN00320.1"/>
    <property type="molecule type" value="Genomic_DNA"/>
</dbReference>
<organism evidence="2">
    <name type="scientific">marine sediment metagenome</name>
    <dbReference type="NCBI Taxonomy" id="412755"/>
    <lineage>
        <taxon>unclassified sequences</taxon>
        <taxon>metagenomes</taxon>
        <taxon>ecological metagenomes</taxon>
    </lineage>
</organism>
<sequence>GHWKQLAARVQPSSPLMIRCSIVVLHRLIHQPVNVSRAEVGIPSVVLELEGRQLARPELAPQRFRGDAHAGSRFGCGEIFCTHAAKHIMGYRGMSRGSSPQQTAVNAKKRPSPRVGEGRQCSSIRLWDYFRGCGLTLAGGDGAPGSAAAWSG</sequence>
<feature type="region of interest" description="Disordered" evidence="1">
    <location>
        <begin position="94"/>
        <end position="119"/>
    </location>
</feature>
<evidence type="ECO:0000256" key="1">
    <source>
        <dbReference type="SAM" id="MobiDB-lite"/>
    </source>
</evidence>
<comment type="caution">
    <text evidence="2">The sequence shown here is derived from an EMBL/GenBank/DDBJ whole genome shotgun (WGS) entry which is preliminary data.</text>
</comment>
<name>A0A0F9LYY3_9ZZZZ</name>
<feature type="compositionally biased region" description="Polar residues" evidence="1">
    <location>
        <begin position="96"/>
        <end position="105"/>
    </location>
</feature>
<accession>A0A0F9LYY3</accession>
<dbReference type="AlphaFoldDB" id="A0A0F9LYY3"/>
<evidence type="ECO:0000313" key="2">
    <source>
        <dbReference type="EMBL" id="KKN00320.1"/>
    </source>
</evidence>